<organism evidence="2 3">
    <name type="scientific">Effrenium voratum</name>
    <dbReference type="NCBI Taxonomy" id="2562239"/>
    <lineage>
        <taxon>Eukaryota</taxon>
        <taxon>Sar</taxon>
        <taxon>Alveolata</taxon>
        <taxon>Dinophyceae</taxon>
        <taxon>Suessiales</taxon>
        <taxon>Symbiodiniaceae</taxon>
        <taxon>Effrenium</taxon>
    </lineage>
</organism>
<accession>A0AA36N2K0</accession>
<feature type="compositionally biased region" description="Basic and acidic residues" evidence="1">
    <location>
        <begin position="96"/>
        <end position="113"/>
    </location>
</feature>
<sequence>MGLVPEVTLASFHGDTNGLLTMPMLDKVWSSLQKTTRLVFGLDANTHAKRQEGKAYVKDFQEMFAGLGLKAHWEEPRYTTFNARTYLQPQLNKAAKSSELEEKGDRNPKECLR</sequence>
<evidence type="ECO:0000313" key="3">
    <source>
        <dbReference type="Proteomes" id="UP001178507"/>
    </source>
</evidence>
<dbReference type="AlphaFoldDB" id="A0AA36N2K0"/>
<comment type="caution">
    <text evidence="2">The sequence shown here is derived from an EMBL/GenBank/DDBJ whole genome shotgun (WGS) entry which is preliminary data.</text>
</comment>
<gene>
    <name evidence="2" type="ORF">EVOR1521_LOCUS20471</name>
</gene>
<proteinExistence type="predicted"/>
<feature type="region of interest" description="Disordered" evidence="1">
    <location>
        <begin position="92"/>
        <end position="113"/>
    </location>
</feature>
<keyword evidence="3" id="KW-1185">Reference proteome</keyword>
<reference evidence="2" key="1">
    <citation type="submission" date="2023-08" db="EMBL/GenBank/DDBJ databases">
        <authorList>
            <person name="Chen Y."/>
            <person name="Shah S."/>
            <person name="Dougan E. K."/>
            <person name="Thang M."/>
            <person name="Chan C."/>
        </authorList>
    </citation>
    <scope>NUCLEOTIDE SEQUENCE</scope>
</reference>
<evidence type="ECO:0000256" key="1">
    <source>
        <dbReference type="SAM" id="MobiDB-lite"/>
    </source>
</evidence>
<dbReference type="EMBL" id="CAUJNA010003221">
    <property type="protein sequence ID" value="CAJ1396200.1"/>
    <property type="molecule type" value="Genomic_DNA"/>
</dbReference>
<name>A0AA36N2K0_9DINO</name>
<dbReference type="Proteomes" id="UP001178507">
    <property type="component" value="Unassembled WGS sequence"/>
</dbReference>
<evidence type="ECO:0000313" key="2">
    <source>
        <dbReference type="EMBL" id="CAJ1396200.1"/>
    </source>
</evidence>
<protein>
    <submittedName>
        <fullName evidence="2">Uncharacterized protein</fullName>
    </submittedName>
</protein>